<evidence type="ECO:0000256" key="2">
    <source>
        <dbReference type="ARBA" id="ARBA00004496"/>
    </source>
</evidence>
<dbReference type="InterPro" id="IPR044665">
    <property type="entry name" value="E_coli_cyclophilin_A-like"/>
</dbReference>
<organism evidence="9 10">
    <name type="scientific">Alteromonas lipolytica</name>
    <dbReference type="NCBI Taxonomy" id="1856405"/>
    <lineage>
        <taxon>Bacteria</taxon>
        <taxon>Pseudomonadati</taxon>
        <taxon>Pseudomonadota</taxon>
        <taxon>Gammaproteobacteria</taxon>
        <taxon>Alteromonadales</taxon>
        <taxon>Alteromonadaceae</taxon>
        <taxon>Alteromonas/Salinimonas group</taxon>
        <taxon>Alteromonas</taxon>
    </lineage>
</organism>
<comment type="caution">
    <text evidence="9">The sequence shown here is derived from an EMBL/GenBank/DDBJ whole genome shotgun (WGS) entry which is preliminary data.</text>
</comment>
<dbReference type="PANTHER" id="PTHR43246">
    <property type="entry name" value="PEPTIDYL-PROLYL CIS-TRANS ISOMERASE CYP38, CHLOROPLASTIC"/>
    <property type="match status" value="1"/>
</dbReference>
<protein>
    <recommendedName>
        <fullName evidence="7">Peptidyl-prolyl cis-trans isomerase</fullName>
        <shortName evidence="7">PPIase</shortName>
        <ecNumber evidence="7">5.2.1.8</ecNumber>
    </recommendedName>
</protein>
<dbReference type="EMBL" id="MJIC01000010">
    <property type="protein sequence ID" value="OFI34783.1"/>
    <property type="molecule type" value="Genomic_DNA"/>
</dbReference>
<evidence type="ECO:0000259" key="8">
    <source>
        <dbReference type="PROSITE" id="PS50072"/>
    </source>
</evidence>
<dbReference type="STRING" id="1856405.BFC17_14480"/>
<gene>
    <name evidence="9" type="ORF">BFC17_14480</name>
</gene>
<dbReference type="PROSITE" id="PS00170">
    <property type="entry name" value="CSA_PPIASE_1"/>
    <property type="match status" value="1"/>
</dbReference>
<comment type="subcellular location">
    <subcellularLocation>
        <location evidence="2">Cytoplasm</location>
    </subcellularLocation>
</comment>
<evidence type="ECO:0000256" key="7">
    <source>
        <dbReference type="RuleBase" id="RU363019"/>
    </source>
</evidence>
<accession>A0A1E8FH45</accession>
<dbReference type="EC" id="5.2.1.8" evidence="7"/>
<evidence type="ECO:0000256" key="1">
    <source>
        <dbReference type="ARBA" id="ARBA00002388"/>
    </source>
</evidence>
<dbReference type="FunFam" id="2.40.100.10:FF:000004">
    <property type="entry name" value="Peptidyl-prolyl cis-trans isomerase"/>
    <property type="match status" value="1"/>
</dbReference>
<evidence type="ECO:0000313" key="9">
    <source>
        <dbReference type="EMBL" id="OFI34783.1"/>
    </source>
</evidence>
<keyword evidence="10" id="KW-1185">Reference proteome</keyword>
<dbReference type="PRINTS" id="PR00153">
    <property type="entry name" value="CSAPPISMRASE"/>
</dbReference>
<proteinExistence type="inferred from homology"/>
<dbReference type="AlphaFoldDB" id="A0A1E8FH45"/>
<dbReference type="Gene3D" id="2.40.100.10">
    <property type="entry name" value="Cyclophilin-like"/>
    <property type="match status" value="1"/>
</dbReference>
<comment type="catalytic activity">
    <reaction evidence="7">
        <text>[protein]-peptidylproline (omega=180) = [protein]-peptidylproline (omega=0)</text>
        <dbReference type="Rhea" id="RHEA:16237"/>
        <dbReference type="Rhea" id="RHEA-COMP:10747"/>
        <dbReference type="Rhea" id="RHEA-COMP:10748"/>
        <dbReference type="ChEBI" id="CHEBI:83833"/>
        <dbReference type="ChEBI" id="CHEBI:83834"/>
        <dbReference type="EC" id="5.2.1.8"/>
    </reaction>
</comment>
<evidence type="ECO:0000256" key="4">
    <source>
        <dbReference type="ARBA" id="ARBA00022490"/>
    </source>
</evidence>
<keyword evidence="6 7" id="KW-0413">Isomerase</keyword>
<dbReference type="InterPro" id="IPR029000">
    <property type="entry name" value="Cyclophilin-like_dom_sf"/>
</dbReference>
<name>A0A1E8FH45_9ALTE</name>
<dbReference type="InterPro" id="IPR002130">
    <property type="entry name" value="Cyclophilin-type_PPIase_dom"/>
</dbReference>
<dbReference type="OrthoDB" id="9807797at2"/>
<dbReference type="PROSITE" id="PS50072">
    <property type="entry name" value="CSA_PPIASE_2"/>
    <property type="match status" value="1"/>
</dbReference>
<dbReference type="InterPro" id="IPR020892">
    <property type="entry name" value="Cyclophilin-type_PPIase_CS"/>
</dbReference>
<keyword evidence="5 7" id="KW-0697">Rotamase</keyword>
<sequence>MVTFKTNHGDITLELFADKAPKTVENFLSYVKDGFYDNTIFHRVIDGFMIQGGGMTPDMEQKDTKSPIENEANNGVSNEAGTIAMARTNDPHSATAQFFINVKDNDFLNFSSESMNGWGYCVFGKVTEGMDVVEKIKNVKTGNHGYHQDVPVEAVIIEKAVISE</sequence>
<dbReference type="GO" id="GO:0003755">
    <property type="term" value="F:peptidyl-prolyl cis-trans isomerase activity"/>
    <property type="evidence" value="ECO:0007669"/>
    <property type="project" value="UniProtKB-UniRule"/>
</dbReference>
<dbReference type="GO" id="GO:0005737">
    <property type="term" value="C:cytoplasm"/>
    <property type="evidence" value="ECO:0007669"/>
    <property type="project" value="UniProtKB-SubCell"/>
</dbReference>
<evidence type="ECO:0000256" key="6">
    <source>
        <dbReference type="ARBA" id="ARBA00023235"/>
    </source>
</evidence>
<reference evidence="9 10" key="1">
    <citation type="submission" date="2016-09" db="EMBL/GenBank/DDBJ databases">
        <title>Alteromonas lipolytica, a new species isolated from sea water.</title>
        <authorList>
            <person name="Wu Y.-H."/>
            <person name="Cheng H."/>
            <person name="Xu X.-W."/>
        </authorList>
    </citation>
    <scope>NUCLEOTIDE SEQUENCE [LARGE SCALE GENOMIC DNA]</scope>
    <source>
        <strain evidence="9 10">JW12</strain>
    </source>
</reference>
<dbReference type="SUPFAM" id="SSF50891">
    <property type="entry name" value="Cyclophilin-like"/>
    <property type="match status" value="1"/>
</dbReference>
<feature type="domain" description="PPIase cyclophilin-type" evidence="8">
    <location>
        <begin position="1"/>
        <end position="162"/>
    </location>
</feature>
<dbReference type="InterPro" id="IPR024936">
    <property type="entry name" value="Cyclophilin-type_PPIase"/>
</dbReference>
<comment type="function">
    <text evidence="1 7">PPIases accelerate the folding of proteins. It catalyzes the cis-trans isomerization of proline imidic peptide bonds in oligopeptides.</text>
</comment>
<evidence type="ECO:0000256" key="5">
    <source>
        <dbReference type="ARBA" id="ARBA00023110"/>
    </source>
</evidence>
<dbReference type="GO" id="GO:0006457">
    <property type="term" value="P:protein folding"/>
    <property type="evidence" value="ECO:0007669"/>
    <property type="project" value="InterPro"/>
</dbReference>
<dbReference type="Proteomes" id="UP000176037">
    <property type="component" value="Unassembled WGS sequence"/>
</dbReference>
<dbReference type="Pfam" id="PF00160">
    <property type="entry name" value="Pro_isomerase"/>
    <property type="match status" value="1"/>
</dbReference>
<evidence type="ECO:0000313" key="10">
    <source>
        <dbReference type="Proteomes" id="UP000176037"/>
    </source>
</evidence>
<keyword evidence="4" id="KW-0963">Cytoplasm</keyword>
<evidence type="ECO:0000256" key="3">
    <source>
        <dbReference type="ARBA" id="ARBA00007365"/>
    </source>
</evidence>
<comment type="similarity">
    <text evidence="3 7">Belongs to the cyclophilin-type PPIase family.</text>
</comment>
<dbReference type="PIRSF" id="PIRSF001467">
    <property type="entry name" value="Peptidylpro_ismrse"/>
    <property type="match status" value="1"/>
</dbReference>
<dbReference type="RefSeq" id="WP_070175701.1">
    <property type="nucleotide sequence ID" value="NZ_BMJR01000001.1"/>
</dbReference>
<dbReference type="CDD" id="cd01920">
    <property type="entry name" value="cyclophilin_EcCYP_like"/>
    <property type="match status" value="1"/>
</dbReference>